<dbReference type="RefSeq" id="WP_220561800.1">
    <property type="nucleotide sequence ID" value="NZ_CP074133.1"/>
</dbReference>
<reference evidence="1 2" key="1">
    <citation type="submission" date="2021-05" db="EMBL/GenBank/DDBJ databases">
        <title>Direct Submission.</title>
        <authorList>
            <person name="Li K."/>
            <person name="Gao J."/>
        </authorList>
    </citation>
    <scope>NUCLEOTIDE SEQUENCE [LARGE SCALE GENOMIC DNA]</scope>
    <source>
        <strain evidence="1 2">Mg02</strain>
    </source>
</reference>
<organism evidence="1 2">
    <name type="scientific">Nocardiopsis changdeensis</name>
    <dbReference type="NCBI Taxonomy" id="2831969"/>
    <lineage>
        <taxon>Bacteria</taxon>
        <taxon>Bacillati</taxon>
        <taxon>Actinomycetota</taxon>
        <taxon>Actinomycetes</taxon>
        <taxon>Streptosporangiales</taxon>
        <taxon>Nocardiopsidaceae</taxon>
        <taxon>Nocardiopsis</taxon>
    </lineage>
</organism>
<dbReference type="Proteomes" id="UP000676079">
    <property type="component" value="Chromosome"/>
</dbReference>
<evidence type="ECO:0008006" key="3">
    <source>
        <dbReference type="Google" id="ProtNLM"/>
    </source>
</evidence>
<accession>A0ABX8BEX6</accession>
<keyword evidence="2" id="KW-1185">Reference proteome</keyword>
<evidence type="ECO:0000313" key="2">
    <source>
        <dbReference type="Proteomes" id="UP000676079"/>
    </source>
</evidence>
<dbReference type="EMBL" id="CP074133">
    <property type="protein sequence ID" value="QUX20604.1"/>
    <property type="molecule type" value="Genomic_DNA"/>
</dbReference>
<evidence type="ECO:0000313" key="1">
    <source>
        <dbReference type="EMBL" id="QUX20604.1"/>
    </source>
</evidence>
<name>A0ABX8BEX6_9ACTN</name>
<protein>
    <recommendedName>
        <fullName evidence="3">Roadblock/LC7 domain-containing protein</fullName>
    </recommendedName>
</protein>
<proteinExistence type="predicted"/>
<sequence>MNTIDPRDTAPVGSLAGDDPAATVHEQIRTLHTDHGFDVVIFASDGRVVDASPALSREAIERCGAIGYALKNLSRAYAEMGLKKDVPLTVERLVVRFNDGALVLLPATDDMWVAGVVPKRGLSDAGSVLARFADRVAPLLPAGTDTALHTLPPVLSGGR</sequence>
<gene>
    <name evidence="1" type="ORF">KGD84_19065</name>
</gene>
<dbReference type="Gene3D" id="3.30.450.30">
    <property type="entry name" value="Dynein light chain 2a, cytoplasmic"/>
    <property type="match status" value="1"/>
</dbReference>